<proteinExistence type="predicted"/>
<name>A0A084SQB8_9BACT</name>
<dbReference type="Proteomes" id="UP000028547">
    <property type="component" value="Unassembled WGS sequence"/>
</dbReference>
<gene>
    <name evidence="1" type="ORF">Q664_27080</name>
</gene>
<reference evidence="1 2" key="1">
    <citation type="submission" date="2014-07" db="EMBL/GenBank/DDBJ databases">
        <title>Draft Genome Sequence of Gephyronic Acid Producer, Cystobacter violaceus Strain Cb vi76.</title>
        <authorList>
            <person name="Stevens D.C."/>
            <person name="Young J."/>
            <person name="Carmichael R."/>
            <person name="Tan J."/>
            <person name="Taylor R.E."/>
        </authorList>
    </citation>
    <scope>NUCLEOTIDE SEQUENCE [LARGE SCALE GENOMIC DNA]</scope>
    <source>
        <strain evidence="1 2">Cb vi76</strain>
    </source>
</reference>
<comment type="caution">
    <text evidence="1">The sequence shown here is derived from an EMBL/GenBank/DDBJ whole genome shotgun (WGS) entry which is preliminary data.</text>
</comment>
<evidence type="ECO:0008006" key="3">
    <source>
        <dbReference type="Google" id="ProtNLM"/>
    </source>
</evidence>
<dbReference type="EMBL" id="JPMI01000197">
    <property type="protein sequence ID" value="KFA90653.1"/>
    <property type="molecule type" value="Genomic_DNA"/>
</dbReference>
<protein>
    <recommendedName>
        <fullName evidence="3">DUF1795 domain-containing protein</fullName>
    </recommendedName>
</protein>
<dbReference type="AlphaFoldDB" id="A0A084SQB8"/>
<accession>A0A084SQB8</accession>
<sequence length="145" mass="15912">MSPREIELGGVTLTVPPNWHDITGDLEEPDAPYTLADPDEGIGALQFSFANHEQGPPPLPSESDLLALTREFGQEQALGTPSAETTFSEGSLRGAGGSFHSGEEFIRVWYVSDGQNISQVTYVCEWGRQEVELPICEDIVRSMRF</sequence>
<organism evidence="1 2">
    <name type="scientific">Archangium violaceum Cb vi76</name>
    <dbReference type="NCBI Taxonomy" id="1406225"/>
    <lineage>
        <taxon>Bacteria</taxon>
        <taxon>Pseudomonadati</taxon>
        <taxon>Myxococcota</taxon>
        <taxon>Myxococcia</taxon>
        <taxon>Myxococcales</taxon>
        <taxon>Cystobacterineae</taxon>
        <taxon>Archangiaceae</taxon>
        <taxon>Archangium</taxon>
    </lineage>
</organism>
<dbReference type="RefSeq" id="WP_043401557.1">
    <property type="nucleotide sequence ID" value="NZ_JPMI01000197.1"/>
</dbReference>
<evidence type="ECO:0000313" key="2">
    <source>
        <dbReference type="Proteomes" id="UP000028547"/>
    </source>
</evidence>
<evidence type="ECO:0000313" key="1">
    <source>
        <dbReference type="EMBL" id="KFA90653.1"/>
    </source>
</evidence>